<dbReference type="Pfam" id="PF00615">
    <property type="entry name" value="RGS"/>
    <property type="match status" value="2"/>
</dbReference>
<dbReference type="InterPro" id="IPR016137">
    <property type="entry name" value="RGS"/>
</dbReference>
<evidence type="ECO:0000313" key="7">
    <source>
        <dbReference type="EnsemblMetazoa" id="ASTEI07562-PA"/>
    </source>
</evidence>
<dbReference type="OMA" id="EXHENIV"/>
<dbReference type="PANTHER" id="PTHR24355:SF28">
    <property type="entry name" value="G PROTEIN-COUPLED RECEPTOR KINASE 2"/>
    <property type="match status" value="1"/>
</dbReference>
<dbReference type="GO" id="GO:0004674">
    <property type="term" value="F:protein serine/threonine kinase activity"/>
    <property type="evidence" value="ECO:0007669"/>
    <property type="project" value="UniProtKB-KW"/>
</dbReference>
<feature type="compositionally biased region" description="Polar residues" evidence="6">
    <location>
        <begin position="140"/>
        <end position="149"/>
    </location>
</feature>
<dbReference type="AlphaFoldDB" id="A0A182YGH6"/>
<dbReference type="STRING" id="30069.A0A182YGH6"/>
<keyword evidence="8" id="KW-1185">Reference proteome</keyword>
<protein>
    <submittedName>
        <fullName evidence="7">RGS domain-containing protein</fullName>
    </submittedName>
</protein>
<evidence type="ECO:0000256" key="2">
    <source>
        <dbReference type="ARBA" id="ARBA00022679"/>
    </source>
</evidence>
<accession>A0A182YGH6</accession>
<evidence type="ECO:0000256" key="3">
    <source>
        <dbReference type="ARBA" id="ARBA00022741"/>
    </source>
</evidence>
<keyword evidence="1" id="KW-0723">Serine/threonine-protein kinase</keyword>
<dbReference type="Proteomes" id="UP000076408">
    <property type="component" value="Unassembled WGS sequence"/>
</dbReference>
<feature type="compositionally biased region" description="Polar residues" evidence="6">
    <location>
        <begin position="361"/>
        <end position="378"/>
    </location>
</feature>
<feature type="region of interest" description="Disordered" evidence="6">
    <location>
        <begin position="344"/>
        <end position="378"/>
    </location>
</feature>
<feature type="region of interest" description="Disordered" evidence="6">
    <location>
        <begin position="121"/>
        <end position="149"/>
    </location>
</feature>
<keyword evidence="4" id="KW-0418">Kinase</keyword>
<evidence type="ECO:0000256" key="1">
    <source>
        <dbReference type="ARBA" id="ARBA00022527"/>
    </source>
</evidence>
<dbReference type="InterPro" id="IPR044926">
    <property type="entry name" value="RGS_subdomain_2"/>
</dbReference>
<dbReference type="GO" id="GO:0005737">
    <property type="term" value="C:cytoplasm"/>
    <property type="evidence" value="ECO:0007669"/>
    <property type="project" value="TreeGrafter"/>
</dbReference>
<dbReference type="Gene3D" id="1.10.167.10">
    <property type="entry name" value="Regulator of G-protein Signalling 4, domain 2"/>
    <property type="match status" value="3"/>
</dbReference>
<dbReference type="GO" id="GO:0005524">
    <property type="term" value="F:ATP binding"/>
    <property type="evidence" value="ECO:0007669"/>
    <property type="project" value="UniProtKB-KW"/>
</dbReference>
<dbReference type="VEuPathDB" id="VectorBase:ASTEI07562"/>
<dbReference type="PANTHER" id="PTHR24355">
    <property type="entry name" value="G PROTEIN-COUPLED RECEPTOR KINASE/RIBOSOMAL PROTEIN S6 KINASE"/>
    <property type="match status" value="1"/>
</dbReference>
<keyword evidence="2" id="KW-0808">Transferase</keyword>
<name>A0A182YGH6_ANOST</name>
<dbReference type="VEuPathDB" id="VectorBase:ASTE016384"/>
<reference evidence="7" key="2">
    <citation type="submission" date="2020-05" db="UniProtKB">
        <authorList>
            <consortium name="EnsemblMetazoa"/>
        </authorList>
    </citation>
    <scope>IDENTIFICATION</scope>
    <source>
        <strain evidence="7">Indian</strain>
    </source>
</reference>
<evidence type="ECO:0000313" key="8">
    <source>
        <dbReference type="Proteomes" id="UP000076408"/>
    </source>
</evidence>
<dbReference type="VEuPathDB" id="VectorBase:ASTEI20_039322"/>
<dbReference type="SMART" id="SM00315">
    <property type="entry name" value="RGS"/>
    <property type="match status" value="1"/>
</dbReference>
<keyword evidence="3" id="KW-0547">Nucleotide-binding</keyword>
<feature type="compositionally biased region" description="Basic and acidic residues" evidence="6">
    <location>
        <begin position="126"/>
        <end position="138"/>
    </location>
</feature>
<dbReference type="InterPro" id="IPR036305">
    <property type="entry name" value="RGS_sf"/>
</dbReference>
<proteinExistence type="predicted"/>
<dbReference type="EnsemblMetazoa" id="ASTEI07562-RA">
    <property type="protein sequence ID" value="ASTEI07562-PA"/>
    <property type="gene ID" value="ASTEI07562"/>
</dbReference>
<dbReference type="PROSITE" id="PS50132">
    <property type="entry name" value="RGS"/>
    <property type="match status" value="1"/>
</dbReference>
<dbReference type="SUPFAM" id="SSF48097">
    <property type="entry name" value="Regulator of G-protein signaling, RGS"/>
    <property type="match status" value="1"/>
</dbReference>
<organism evidence="7 8">
    <name type="scientific">Anopheles stephensi</name>
    <name type="common">Indo-Pakistan malaria mosquito</name>
    <dbReference type="NCBI Taxonomy" id="30069"/>
    <lineage>
        <taxon>Eukaryota</taxon>
        <taxon>Metazoa</taxon>
        <taxon>Ecdysozoa</taxon>
        <taxon>Arthropoda</taxon>
        <taxon>Hexapoda</taxon>
        <taxon>Insecta</taxon>
        <taxon>Pterygota</taxon>
        <taxon>Neoptera</taxon>
        <taxon>Endopterygota</taxon>
        <taxon>Diptera</taxon>
        <taxon>Nematocera</taxon>
        <taxon>Culicoidea</taxon>
        <taxon>Culicidae</taxon>
        <taxon>Anophelinae</taxon>
        <taxon>Anopheles</taxon>
    </lineage>
</organism>
<reference evidence="8" key="1">
    <citation type="journal article" date="2014" name="Genome Biol.">
        <title>Genome analysis of a major urban malaria vector mosquito, Anopheles stephensi.</title>
        <authorList>
            <person name="Jiang X."/>
            <person name="Peery A."/>
            <person name="Hall A.B."/>
            <person name="Sharma A."/>
            <person name="Chen X.G."/>
            <person name="Waterhouse R.M."/>
            <person name="Komissarov A."/>
            <person name="Riehle M.M."/>
            <person name="Shouche Y."/>
            <person name="Sharakhova M.V."/>
            <person name="Lawson D."/>
            <person name="Pakpour N."/>
            <person name="Arensburger P."/>
            <person name="Davidson V.L."/>
            <person name="Eiglmeier K."/>
            <person name="Emrich S."/>
            <person name="George P."/>
            <person name="Kennedy R.C."/>
            <person name="Mane S.P."/>
            <person name="Maslen G."/>
            <person name="Oringanje C."/>
            <person name="Qi Y."/>
            <person name="Settlage R."/>
            <person name="Tojo M."/>
            <person name="Tubio J.M."/>
            <person name="Unger M.F."/>
            <person name="Wang B."/>
            <person name="Vernick K.D."/>
            <person name="Ribeiro J.M."/>
            <person name="James A.A."/>
            <person name="Michel K."/>
            <person name="Riehle M.A."/>
            <person name="Luckhart S."/>
            <person name="Sharakhov I.V."/>
            <person name="Tu Z."/>
        </authorList>
    </citation>
    <scope>NUCLEOTIDE SEQUENCE [LARGE SCALE GENOMIC DNA]</scope>
    <source>
        <strain evidence="8">Indian</strain>
    </source>
</reference>
<dbReference type="GO" id="GO:0009966">
    <property type="term" value="P:regulation of signal transduction"/>
    <property type="evidence" value="ECO:0007669"/>
    <property type="project" value="TreeGrafter"/>
</dbReference>
<evidence type="ECO:0000256" key="5">
    <source>
        <dbReference type="ARBA" id="ARBA00022840"/>
    </source>
</evidence>
<keyword evidence="5" id="KW-0067">ATP-binding</keyword>
<evidence type="ECO:0000256" key="4">
    <source>
        <dbReference type="ARBA" id="ARBA00022777"/>
    </source>
</evidence>
<sequence>GSDSNKGKSKKWRKILQFPHISQCIDLKNKIDVSYGYVVDQQPIGRELFRQFCKVKRPQYSRYITFLDDATRYEIASDEHRVDLAYEVAKRYLGLCTESQREDSGGGGGCDSDGGKCDDDSGIGGDTKKLSNHDDPEKSLTGSNSVTTNTINNEKDEFVLDVLNDDMVTQIRTKLATGSKELFEASITAVRAFLAGEPFREFEASMYFHRYLQWKWLEAQPVTYKTFRMYRVLGKGGFGEVCACQQKFELLLLLLLSPHAVYAKDVLDIEQFSTVKGVNLDATDENFYTKFNTGSVSIPWQDEMIETECFRELNVFGVNECPTPDLLTNAPPVVEKPGCFPFRRKKKQTPREKPVPFNEKLLSSSQTTVSCSQAPNES</sequence>
<evidence type="ECO:0000256" key="6">
    <source>
        <dbReference type="SAM" id="MobiDB-lite"/>
    </source>
</evidence>